<dbReference type="InterPro" id="IPR051795">
    <property type="entry name" value="Glycosyl_Hydrlase_43"/>
</dbReference>
<evidence type="ECO:0000313" key="8">
    <source>
        <dbReference type="EMBL" id="GFR38760.1"/>
    </source>
</evidence>
<feature type="active site" description="Proton donor" evidence="4">
    <location>
        <position position="179"/>
    </location>
</feature>
<evidence type="ECO:0000256" key="1">
    <source>
        <dbReference type="ARBA" id="ARBA00009865"/>
    </source>
</evidence>
<dbReference type="AlphaFoldDB" id="A0A916QE04"/>
<gene>
    <name evidence="8" type="ORF">PRECH8_20560</name>
</gene>
<comment type="caution">
    <text evidence="8">The sequence shown here is derived from an EMBL/GenBank/DDBJ whole genome shotgun (WGS) entry which is preliminary data.</text>
</comment>
<organism evidence="8 9">
    <name type="scientific">Insulibacter thermoxylanivorax</name>
    <dbReference type="NCBI Taxonomy" id="2749268"/>
    <lineage>
        <taxon>Bacteria</taxon>
        <taxon>Bacillati</taxon>
        <taxon>Bacillota</taxon>
        <taxon>Bacilli</taxon>
        <taxon>Bacillales</taxon>
        <taxon>Paenibacillaceae</taxon>
        <taxon>Insulibacter</taxon>
    </lineage>
</organism>
<dbReference type="GO" id="GO:0005975">
    <property type="term" value="P:carbohydrate metabolic process"/>
    <property type="evidence" value="ECO:0007669"/>
    <property type="project" value="InterPro"/>
</dbReference>
<proteinExistence type="inferred from homology"/>
<dbReference type="SUPFAM" id="SSF49899">
    <property type="entry name" value="Concanavalin A-like lectins/glucanases"/>
    <property type="match status" value="1"/>
</dbReference>
<protein>
    <submittedName>
        <fullName evidence="8">Glycoside hydrolase 43 family protein</fullName>
    </submittedName>
</protein>
<evidence type="ECO:0000259" key="7">
    <source>
        <dbReference type="Pfam" id="PF17851"/>
    </source>
</evidence>
<dbReference type="Proteomes" id="UP000654993">
    <property type="component" value="Unassembled WGS sequence"/>
</dbReference>
<comment type="similarity">
    <text evidence="1 6">Belongs to the glycosyl hydrolase 43 family.</text>
</comment>
<feature type="site" description="Important for catalytic activity, responsible for pKa modulation of the active site Glu and correct orientation of both the proton donor and substrate" evidence="5">
    <location>
        <position position="125"/>
    </location>
</feature>
<dbReference type="Gene3D" id="2.115.10.20">
    <property type="entry name" value="Glycosyl hydrolase domain, family 43"/>
    <property type="match status" value="1"/>
</dbReference>
<feature type="active site" description="Proton acceptor" evidence="4">
    <location>
        <position position="19"/>
    </location>
</feature>
<evidence type="ECO:0000313" key="9">
    <source>
        <dbReference type="Proteomes" id="UP000654993"/>
    </source>
</evidence>
<accession>A0A916QE04</accession>
<keyword evidence="2 6" id="KW-0378">Hydrolase</keyword>
<evidence type="ECO:0000256" key="2">
    <source>
        <dbReference type="ARBA" id="ARBA00022801"/>
    </source>
</evidence>
<dbReference type="SUPFAM" id="SSF75005">
    <property type="entry name" value="Arabinanase/levansucrase/invertase"/>
    <property type="match status" value="1"/>
</dbReference>
<dbReference type="Pfam" id="PF04616">
    <property type="entry name" value="Glyco_hydro_43"/>
    <property type="match status" value="1"/>
</dbReference>
<reference evidence="8" key="1">
    <citation type="submission" date="2020-08" db="EMBL/GenBank/DDBJ databases">
        <authorList>
            <person name="Uke A."/>
            <person name="Chhe C."/>
            <person name="Baramee S."/>
            <person name="Kosugi A."/>
        </authorList>
    </citation>
    <scope>NUCLEOTIDE SEQUENCE</scope>
    <source>
        <strain evidence="8">DA-C8</strain>
    </source>
</reference>
<keyword evidence="3 6" id="KW-0326">Glycosidase</keyword>
<dbReference type="CDD" id="cd18617">
    <property type="entry name" value="GH43_XynB-like"/>
    <property type="match status" value="1"/>
</dbReference>
<dbReference type="InterPro" id="IPR041542">
    <property type="entry name" value="GH43_C2"/>
</dbReference>
<reference evidence="8" key="2">
    <citation type="journal article" date="2021" name="Data Brief">
        <title>Draft genome sequence data of the facultative, thermophilic, xylanolytic bacterium Paenibacillus sp. strain DA-C8.</title>
        <authorList>
            <person name="Chhe C."/>
            <person name="Uke A."/>
            <person name="Baramee S."/>
            <person name="Ungkulpasvich U."/>
            <person name="Tachaapaikoon C."/>
            <person name="Pason P."/>
            <person name="Waeonukul R."/>
            <person name="Ratanakhanokchai K."/>
            <person name="Kosugi A."/>
        </authorList>
    </citation>
    <scope>NUCLEOTIDE SEQUENCE</scope>
    <source>
        <strain evidence="8">DA-C8</strain>
    </source>
</reference>
<dbReference type="Gene3D" id="2.60.120.200">
    <property type="match status" value="1"/>
</dbReference>
<evidence type="ECO:0000256" key="3">
    <source>
        <dbReference type="ARBA" id="ARBA00023295"/>
    </source>
</evidence>
<name>A0A916QE04_9BACL</name>
<evidence type="ECO:0000256" key="5">
    <source>
        <dbReference type="PIRSR" id="PIRSR606710-2"/>
    </source>
</evidence>
<dbReference type="EMBL" id="BMAQ01000026">
    <property type="protein sequence ID" value="GFR38760.1"/>
    <property type="molecule type" value="Genomic_DNA"/>
</dbReference>
<evidence type="ECO:0000256" key="6">
    <source>
        <dbReference type="RuleBase" id="RU361187"/>
    </source>
</evidence>
<dbReference type="PANTHER" id="PTHR42812">
    <property type="entry name" value="BETA-XYLOSIDASE"/>
    <property type="match status" value="1"/>
</dbReference>
<dbReference type="PANTHER" id="PTHR42812:SF12">
    <property type="entry name" value="BETA-XYLOSIDASE-RELATED"/>
    <property type="match status" value="1"/>
</dbReference>
<evidence type="ECO:0000256" key="4">
    <source>
        <dbReference type="PIRSR" id="PIRSR606710-1"/>
    </source>
</evidence>
<dbReference type="InterPro" id="IPR006710">
    <property type="entry name" value="Glyco_hydro_43"/>
</dbReference>
<dbReference type="InterPro" id="IPR013320">
    <property type="entry name" value="ConA-like_dom_sf"/>
</dbReference>
<keyword evidence="9" id="KW-1185">Reference proteome</keyword>
<feature type="domain" description="Beta-xylosidase C-terminal Concanavalin A-like" evidence="7">
    <location>
        <begin position="322"/>
        <end position="505"/>
    </location>
</feature>
<dbReference type="GO" id="GO:0004553">
    <property type="term" value="F:hydrolase activity, hydrolyzing O-glycosyl compounds"/>
    <property type="evidence" value="ECO:0007669"/>
    <property type="project" value="InterPro"/>
</dbReference>
<dbReference type="InterPro" id="IPR023296">
    <property type="entry name" value="Glyco_hydro_beta-prop_sf"/>
</dbReference>
<dbReference type="Pfam" id="PF17851">
    <property type="entry name" value="GH43_C2"/>
    <property type="match status" value="1"/>
</dbReference>
<sequence length="508" mass="56473">MTDMINVYQNPVIPGFFPDPSIVRVGEDYYLVTSSFEYFPAVPIFHSKDLVHWTQIGHVLTRKEQVDLSTRKSSDGIYACTLRYHEGTFYMITTDVRGIGNFYVTAKDPAGPWSDPIRLPYGGIDPSLFFDDDGKVYVTVQNGAGLDSHIIQYEIDIETGRVLTEPRRIWDGDGGVWTEGPHLYKINGMYYILSACGGTSFDHREIAGRSDNPYGPFEPCPVPVLTHNKLPDHPIQCLGHADLVEDTKGNWWLVFLGTRPVDGRYSVLGRETFLAPVTWTEDGWPMVDNNEGIVQLQMSAERLPVPLTKPQGPVKIEIGEGFGPEWSALRTMDEERYQVESPGVVKLVGNEYSLDDEAPATFIGVRQRSVDMAFSSSLNFAPAQDGEEAGIAARLNNRGYLAFSLKRIGAETYLHLTVRNGDAKEEVKIPWEGGAVELKVRSDAKRYTCEYSRDGITWTEMPGEIRAEWLAPEVNGGFTGVCVGLYASGNGSQAAVPARFSKVVYTDL</sequence>